<evidence type="ECO:0000313" key="2">
    <source>
        <dbReference type="Proteomes" id="UP000030742"/>
    </source>
</evidence>
<dbReference type="AlphaFoldDB" id="U4UUD9"/>
<evidence type="ECO:0000313" key="1">
    <source>
        <dbReference type="EMBL" id="ERL93806.1"/>
    </source>
</evidence>
<dbReference type="PANTHER" id="PTHR47326">
    <property type="entry name" value="TRANSPOSABLE ELEMENT TC3 TRANSPOSASE-LIKE PROTEIN"/>
    <property type="match status" value="1"/>
</dbReference>
<dbReference type="EMBL" id="KB632374">
    <property type="protein sequence ID" value="ERL93806.1"/>
    <property type="molecule type" value="Genomic_DNA"/>
</dbReference>
<protein>
    <submittedName>
        <fullName evidence="1">Uncharacterized protein</fullName>
    </submittedName>
</protein>
<sequence>MDFLLWGYVNNEVYKITPTTKDDMKERIKTVFRNINNIVLKSVSDSFEKCINNCLNVNGNHIEHLFLNITVVIIIRMQFYCTFCYEISCIL</sequence>
<dbReference type="PANTHER" id="PTHR47326:SF1">
    <property type="entry name" value="HTH PSQ-TYPE DOMAIN-CONTAINING PROTEIN"/>
    <property type="match status" value="1"/>
</dbReference>
<dbReference type="GO" id="GO:0003676">
    <property type="term" value="F:nucleic acid binding"/>
    <property type="evidence" value="ECO:0007669"/>
    <property type="project" value="InterPro"/>
</dbReference>
<reference evidence="1 2" key="1">
    <citation type="journal article" date="2013" name="Genome Biol.">
        <title>Draft genome of the mountain pine beetle, Dendroctonus ponderosae Hopkins, a major forest pest.</title>
        <authorList>
            <person name="Keeling C.I."/>
            <person name="Yuen M.M."/>
            <person name="Liao N.Y."/>
            <person name="Docking T.R."/>
            <person name="Chan S.K."/>
            <person name="Taylor G.A."/>
            <person name="Palmquist D.L."/>
            <person name="Jackman S.D."/>
            <person name="Nguyen A."/>
            <person name="Li M."/>
            <person name="Henderson H."/>
            <person name="Janes J.K."/>
            <person name="Zhao Y."/>
            <person name="Pandoh P."/>
            <person name="Moore R."/>
            <person name="Sperling F.A."/>
            <person name="Huber D.P."/>
            <person name="Birol I."/>
            <person name="Jones S.J."/>
            <person name="Bohlmann J."/>
        </authorList>
    </citation>
    <scope>NUCLEOTIDE SEQUENCE</scope>
</reference>
<proteinExistence type="predicted"/>
<dbReference type="Proteomes" id="UP000030742">
    <property type="component" value="Unassembled WGS sequence"/>
</dbReference>
<gene>
    <name evidence="1" type="ORF">D910_11092</name>
</gene>
<name>U4UUD9_DENPD</name>
<organism evidence="1 2">
    <name type="scientific">Dendroctonus ponderosae</name>
    <name type="common">Mountain pine beetle</name>
    <dbReference type="NCBI Taxonomy" id="77166"/>
    <lineage>
        <taxon>Eukaryota</taxon>
        <taxon>Metazoa</taxon>
        <taxon>Ecdysozoa</taxon>
        <taxon>Arthropoda</taxon>
        <taxon>Hexapoda</taxon>
        <taxon>Insecta</taxon>
        <taxon>Pterygota</taxon>
        <taxon>Neoptera</taxon>
        <taxon>Endopterygota</taxon>
        <taxon>Coleoptera</taxon>
        <taxon>Polyphaga</taxon>
        <taxon>Cucujiformia</taxon>
        <taxon>Curculionidae</taxon>
        <taxon>Scolytinae</taxon>
        <taxon>Dendroctonus</taxon>
    </lineage>
</organism>
<dbReference type="InterPro" id="IPR036397">
    <property type="entry name" value="RNaseH_sf"/>
</dbReference>
<accession>U4UUD9</accession>
<dbReference type="Gene3D" id="3.30.420.10">
    <property type="entry name" value="Ribonuclease H-like superfamily/Ribonuclease H"/>
    <property type="match status" value="1"/>
</dbReference>